<keyword evidence="3" id="KW-0472">Membrane</keyword>
<feature type="region of interest" description="Disordered" evidence="2">
    <location>
        <begin position="1"/>
        <end position="58"/>
    </location>
</feature>
<keyword evidence="1" id="KW-0238">DNA-binding</keyword>
<dbReference type="Proteomes" id="UP000440367">
    <property type="component" value="Unassembled WGS sequence"/>
</dbReference>
<evidence type="ECO:0000256" key="3">
    <source>
        <dbReference type="SAM" id="Phobius"/>
    </source>
</evidence>
<gene>
    <name evidence="5" type="ORF">PF002_g18294</name>
</gene>
<keyword evidence="1" id="KW-0804">Transcription</keyword>
<evidence type="ECO:0000256" key="1">
    <source>
        <dbReference type="RuleBase" id="RU003796"/>
    </source>
</evidence>
<feature type="compositionally biased region" description="Basic residues" evidence="2">
    <location>
        <begin position="1"/>
        <end position="12"/>
    </location>
</feature>
<dbReference type="EMBL" id="QXGD01001191">
    <property type="protein sequence ID" value="KAE9212319.1"/>
    <property type="molecule type" value="Genomic_DNA"/>
</dbReference>
<feature type="transmembrane region" description="Helical" evidence="3">
    <location>
        <begin position="390"/>
        <end position="411"/>
    </location>
</feature>
<organism evidence="5 6">
    <name type="scientific">Phytophthora fragariae</name>
    <dbReference type="NCBI Taxonomy" id="53985"/>
    <lineage>
        <taxon>Eukaryota</taxon>
        <taxon>Sar</taxon>
        <taxon>Stramenopiles</taxon>
        <taxon>Oomycota</taxon>
        <taxon>Peronosporomycetes</taxon>
        <taxon>Peronosporales</taxon>
        <taxon>Peronosporaceae</taxon>
        <taxon>Phytophthora</taxon>
    </lineage>
</organism>
<evidence type="ECO:0000313" key="5">
    <source>
        <dbReference type="EMBL" id="KAE9212319.1"/>
    </source>
</evidence>
<dbReference type="Pfam" id="PF02319">
    <property type="entry name" value="WHD_E2F_TDP"/>
    <property type="match status" value="1"/>
</dbReference>
<proteinExistence type="inferred from homology"/>
<name>A0A6A3Y528_9STRA</name>
<reference evidence="5 6" key="1">
    <citation type="submission" date="2018-08" db="EMBL/GenBank/DDBJ databases">
        <title>Genomic investigation of the strawberry pathogen Phytophthora fragariae indicates pathogenicity is determined by transcriptional variation in three key races.</title>
        <authorList>
            <person name="Adams T.M."/>
            <person name="Armitage A.D."/>
            <person name="Sobczyk M.K."/>
            <person name="Bates H.J."/>
            <person name="Dunwell J.M."/>
            <person name="Nellist C.F."/>
            <person name="Harrison R.J."/>
        </authorList>
    </citation>
    <scope>NUCLEOTIDE SEQUENCE [LARGE SCALE GENOMIC DNA]</scope>
    <source>
        <strain evidence="5 6">BC-1</strain>
    </source>
</reference>
<accession>A0A6A3Y528</accession>
<dbReference type="GO" id="GO:0003677">
    <property type="term" value="F:DNA binding"/>
    <property type="evidence" value="ECO:0007669"/>
    <property type="project" value="UniProtKB-KW"/>
</dbReference>
<evidence type="ECO:0000313" key="6">
    <source>
        <dbReference type="Proteomes" id="UP000440367"/>
    </source>
</evidence>
<evidence type="ECO:0000259" key="4">
    <source>
        <dbReference type="SMART" id="SM01372"/>
    </source>
</evidence>
<dbReference type="GO" id="GO:0005667">
    <property type="term" value="C:transcription regulator complex"/>
    <property type="evidence" value="ECO:0007669"/>
    <property type="project" value="InterPro"/>
</dbReference>
<keyword evidence="3" id="KW-1133">Transmembrane helix</keyword>
<feature type="domain" description="E2F/DP family winged-helix DNA-binding" evidence="4">
    <location>
        <begin position="77"/>
        <end position="160"/>
    </location>
</feature>
<keyword evidence="3" id="KW-0812">Transmembrane</keyword>
<dbReference type="GO" id="GO:0005634">
    <property type="term" value="C:nucleus"/>
    <property type="evidence" value="ECO:0007669"/>
    <property type="project" value="UniProtKB-SubCell"/>
</dbReference>
<dbReference type="InterPro" id="IPR036390">
    <property type="entry name" value="WH_DNA-bd_sf"/>
</dbReference>
<feature type="compositionally biased region" description="Basic residues" evidence="2">
    <location>
        <begin position="34"/>
        <end position="46"/>
    </location>
</feature>
<evidence type="ECO:0000256" key="2">
    <source>
        <dbReference type="SAM" id="MobiDB-lite"/>
    </source>
</evidence>
<dbReference type="InterPro" id="IPR036388">
    <property type="entry name" value="WH-like_DNA-bd_sf"/>
</dbReference>
<dbReference type="GO" id="GO:0006355">
    <property type="term" value="P:regulation of DNA-templated transcription"/>
    <property type="evidence" value="ECO:0007669"/>
    <property type="project" value="InterPro"/>
</dbReference>
<dbReference type="AlphaFoldDB" id="A0A6A3Y528"/>
<dbReference type="Gene3D" id="1.10.10.10">
    <property type="entry name" value="Winged helix-like DNA-binding domain superfamily/Winged helix DNA-binding domain"/>
    <property type="match status" value="1"/>
</dbReference>
<keyword evidence="1" id="KW-0539">Nucleus</keyword>
<dbReference type="SMART" id="SM01372">
    <property type="entry name" value="E2F_TDP"/>
    <property type="match status" value="1"/>
</dbReference>
<sequence length="443" mass="49513">MKTQRAHRRKLRFNSAKDAAPVTAARTERAPKQPVKRRTRKQRSRRVSPVDTRHSNATQQIQDLPSAMWSDVQDRLAAAKNLGELTQIMLQFFKRHEDLQGSASAPVFPIFVPASEIYKMKVPRKRRIYDVLNVLEGIGVIKRVRCVETRRTKGGFLYFGKDAVIQRLAEMQSNAAQVMVTFRQRRGLKAASITEEDSALVQAIEEKAVAEKWTGLTSTTVCFLSLLFQQDYQVGMAVPGMSERLVEAKKCIGALASTSPRNEPPYTDVQRRVYDAVSVLVACNLILTAATTATSVDSFREPTDKSSQRKHVRFNYDIFADPRLLFSTSAGVQWDDSATHEEWLGATKSNTCALKSPTAQKQRASPRSRNRSSIMALGKFIRHYLDREPMVVISCAIGAVAVSLPLVVVPIRRSMGLPTDQYDGPIIPDSIKKSRGHLATPEQ</sequence>
<comment type="subcellular location">
    <subcellularLocation>
        <location evidence="1">Nucleus</location>
    </subcellularLocation>
</comment>
<dbReference type="InterPro" id="IPR003316">
    <property type="entry name" value="E2F_WHTH_DNA-bd_dom"/>
</dbReference>
<keyword evidence="1" id="KW-0805">Transcription regulation</keyword>
<comment type="similarity">
    <text evidence="1">Belongs to the E2F/DP family.</text>
</comment>
<comment type="caution">
    <text evidence="5">The sequence shown here is derived from an EMBL/GenBank/DDBJ whole genome shotgun (WGS) entry which is preliminary data.</text>
</comment>
<dbReference type="SUPFAM" id="SSF46785">
    <property type="entry name" value="Winged helix' DNA-binding domain"/>
    <property type="match status" value="1"/>
</dbReference>
<protein>
    <recommendedName>
        <fullName evidence="4">E2F/DP family winged-helix DNA-binding domain-containing protein</fullName>
    </recommendedName>
</protein>